<dbReference type="Pfam" id="PF13443">
    <property type="entry name" value="HTH_26"/>
    <property type="match status" value="1"/>
</dbReference>
<dbReference type="RefSeq" id="WP_236256378.1">
    <property type="nucleotide sequence ID" value="NZ_BNEK01000003.1"/>
</dbReference>
<evidence type="ECO:0000256" key="1">
    <source>
        <dbReference type="SAM" id="MobiDB-lite"/>
    </source>
</evidence>
<dbReference type="Gene3D" id="1.10.260.40">
    <property type="entry name" value="lambda repressor-like DNA-binding domains"/>
    <property type="match status" value="1"/>
</dbReference>
<feature type="region of interest" description="Disordered" evidence="1">
    <location>
        <begin position="95"/>
        <end position="123"/>
    </location>
</feature>
<dbReference type="Proteomes" id="UP001054854">
    <property type="component" value="Unassembled WGS sequence"/>
</dbReference>
<dbReference type="InterPro" id="IPR010982">
    <property type="entry name" value="Lambda_DNA-bd_dom_sf"/>
</dbReference>
<dbReference type="EMBL" id="BNEK01000003">
    <property type="protein sequence ID" value="GHJ27034.1"/>
    <property type="molecule type" value="Genomic_DNA"/>
</dbReference>
<keyword evidence="4" id="KW-1185">Reference proteome</keyword>
<reference evidence="3" key="1">
    <citation type="submission" date="2024-05" db="EMBL/GenBank/DDBJ databases">
        <title>Whole genome shotgun sequence of Streptomyces hygroscopicus NBRC 113678.</title>
        <authorList>
            <person name="Komaki H."/>
            <person name="Tamura T."/>
        </authorList>
    </citation>
    <scope>NUCLEOTIDE SEQUENCE</scope>
    <source>
        <strain evidence="3">N11-34</strain>
    </source>
</reference>
<dbReference type="SUPFAM" id="SSF47413">
    <property type="entry name" value="lambda repressor-like DNA-binding domains"/>
    <property type="match status" value="1"/>
</dbReference>
<comment type="caution">
    <text evidence="3">The sequence shown here is derived from an EMBL/GenBank/DDBJ whole genome shotgun (WGS) entry which is preliminary data.</text>
</comment>
<protein>
    <recommendedName>
        <fullName evidence="2">HTH cro/C1-type domain-containing protein</fullName>
    </recommendedName>
</protein>
<evidence type="ECO:0000313" key="4">
    <source>
        <dbReference type="Proteomes" id="UP001054854"/>
    </source>
</evidence>
<dbReference type="InterPro" id="IPR001387">
    <property type="entry name" value="Cro/C1-type_HTH"/>
</dbReference>
<dbReference type="SMART" id="SM00530">
    <property type="entry name" value="HTH_XRE"/>
    <property type="match status" value="1"/>
</dbReference>
<proteinExistence type="predicted"/>
<feature type="domain" description="HTH cro/C1-type" evidence="2">
    <location>
        <begin position="39"/>
        <end position="82"/>
    </location>
</feature>
<name>A0ABQ3TUM8_STRHY</name>
<evidence type="ECO:0000313" key="3">
    <source>
        <dbReference type="EMBL" id="GHJ27034.1"/>
    </source>
</evidence>
<sequence>MEHKNAQGNDHATPADFAAWLRQQLERRGYDLRPRGGGQTRFAQDSGIGAGTVSRMLRGQGAMETRVLQMLAEALELPLAEVLVAAGVLSRNELQAVQHKGPRPDPLTPEQAADELGITDPQSRTLFVSMTETLRQQRAERGEGRTAEN</sequence>
<gene>
    <name evidence="3" type="ORF">TPA0910_14670</name>
</gene>
<dbReference type="CDD" id="cd00093">
    <property type="entry name" value="HTH_XRE"/>
    <property type="match status" value="1"/>
</dbReference>
<evidence type="ECO:0000259" key="2">
    <source>
        <dbReference type="PROSITE" id="PS50943"/>
    </source>
</evidence>
<accession>A0ABQ3TUM8</accession>
<dbReference type="PROSITE" id="PS50943">
    <property type="entry name" value="HTH_CROC1"/>
    <property type="match status" value="1"/>
</dbReference>
<organism evidence="3 4">
    <name type="scientific">Streptomyces hygroscopicus</name>
    <dbReference type="NCBI Taxonomy" id="1912"/>
    <lineage>
        <taxon>Bacteria</taxon>
        <taxon>Bacillati</taxon>
        <taxon>Actinomycetota</taxon>
        <taxon>Actinomycetes</taxon>
        <taxon>Kitasatosporales</taxon>
        <taxon>Streptomycetaceae</taxon>
        <taxon>Streptomyces</taxon>
        <taxon>Streptomyces violaceusniger group</taxon>
    </lineage>
</organism>